<evidence type="ECO:0000259" key="8">
    <source>
        <dbReference type="PROSITE" id="PS50217"/>
    </source>
</evidence>
<feature type="compositionally biased region" description="Polar residues" evidence="7">
    <location>
        <begin position="50"/>
        <end position="59"/>
    </location>
</feature>
<dbReference type="Proteomes" id="UP000481153">
    <property type="component" value="Unassembled WGS sequence"/>
</dbReference>
<dbReference type="VEuPathDB" id="FungiDB:AeMF1_020876"/>
<evidence type="ECO:0000256" key="7">
    <source>
        <dbReference type="SAM" id="MobiDB-lite"/>
    </source>
</evidence>
<evidence type="ECO:0000256" key="5">
    <source>
        <dbReference type="ARBA" id="ARBA00023163"/>
    </source>
</evidence>
<feature type="compositionally biased region" description="Polar residues" evidence="7">
    <location>
        <begin position="67"/>
        <end position="83"/>
    </location>
</feature>
<dbReference type="EMBL" id="VJMJ01000036">
    <property type="protein sequence ID" value="KAF0741704.1"/>
    <property type="molecule type" value="Genomic_DNA"/>
</dbReference>
<dbReference type="InterPro" id="IPR004827">
    <property type="entry name" value="bZIP"/>
</dbReference>
<feature type="region of interest" description="Disordered" evidence="7">
    <location>
        <begin position="35"/>
        <end position="122"/>
    </location>
</feature>
<dbReference type="Gene3D" id="1.20.5.170">
    <property type="match status" value="1"/>
</dbReference>
<dbReference type="SUPFAM" id="SSF57959">
    <property type="entry name" value="Leucine zipper domain"/>
    <property type="match status" value="1"/>
</dbReference>
<dbReference type="PANTHER" id="PTHR47416">
    <property type="entry name" value="BASIC-LEUCINE ZIPPER TRANSCRIPTION FACTOR F-RELATED"/>
    <property type="match status" value="1"/>
</dbReference>
<evidence type="ECO:0000256" key="4">
    <source>
        <dbReference type="ARBA" id="ARBA00023125"/>
    </source>
</evidence>
<evidence type="ECO:0000313" key="10">
    <source>
        <dbReference type="Proteomes" id="UP000481153"/>
    </source>
</evidence>
<name>A0A6G0XMU1_9STRA</name>
<comment type="similarity">
    <text evidence="2">Belongs to the bZIP family.</text>
</comment>
<proteinExistence type="inferred from homology"/>
<evidence type="ECO:0000256" key="3">
    <source>
        <dbReference type="ARBA" id="ARBA00023015"/>
    </source>
</evidence>
<dbReference type="AlphaFoldDB" id="A0A6G0XMU1"/>
<accession>A0A6G0XMU1</accession>
<dbReference type="GO" id="GO:0003700">
    <property type="term" value="F:DNA-binding transcription factor activity"/>
    <property type="evidence" value="ECO:0007669"/>
    <property type="project" value="InterPro"/>
</dbReference>
<reference evidence="9 10" key="1">
    <citation type="submission" date="2019-07" db="EMBL/GenBank/DDBJ databases">
        <title>Genomics analysis of Aphanomyces spp. identifies a new class of oomycete effector associated with host adaptation.</title>
        <authorList>
            <person name="Gaulin E."/>
        </authorList>
    </citation>
    <scope>NUCLEOTIDE SEQUENCE [LARGE SCALE GENOMIC DNA]</scope>
    <source>
        <strain evidence="9 10">ATCC 201684</strain>
    </source>
</reference>
<organism evidence="9 10">
    <name type="scientific">Aphanomyces euteiches</name>
    <dbReference type="NCBI Taxonomy" id="100861"/>
    <lineage>
        <taxon>Eukaryota</taxon>
        <taxon>Sar</taxon>
        <taxon>Stramenopiles</taxon>
        <taxon>Oomycota</taxon>
        <taxon>Saprolegniomycetes</taxon>
        <taxon>Saprolegniales</taxon>
        <taxon>Verrucalvaceae</taxon>
        <taxon>Aphanomyces</taxon>
    </lineage>
</organism>
<evidence type="ECO:0000313" key="9">
    <source>
        <dbReference type="EMBL" id="KAF0741704.1"/>
    </source>
</evidence>
<comment type="caution">
    <text evidence="9">The sequence shown here is derived from an EMBL/GenBank/DDBJ whole genome shotgun (WGS) entry which is preliminary data.</text>
</comment>
<dbReference type="GO" id="GO:0005634">
    <property type="term" value="C:nucleus"/>
    <property type="evidence" value="ECO:0007669"/>
    <property type="project" value="UniProtKB-SubCell"/>
</dbReference>
<keyword evidence="10" id="KW-1185">Reference proteome</keyword>
<dbReference type="SMART" id="SM00338">
    <property type="entry name" value="BRLZ"/>
    <property type="match status" value="1"/>
</dbReference>
<keyword evidence="5" id="KW-0804">Transcription</keyword>
<keyword evidence="6" id="KW-0539">Nucleus</keyword>
<gene>
    <name evidence="9" type="ORF">Ae201684_003371</name>
</gene>
<keyword evidence="3" id="KW-0805">Transcription regulation</keyword>
<dbReference type="GO" id="GO:0003677">
    <property type="term" value="F:DNA binding"/>
    <property type="evidence" value="ECO:0007669"/>
    <property type="project" value="UniProtKB-KW"/>
</dbReference>
<keyword evidence="4" id="KW-0238">DNA-binding</keyword>
<comment type="subcellular location">
    <subcellularLocation>
        <location evidence="1">Nucleus</location>
    </subcellularLocation>
</comment>
<protein>
    <recommendedName>
        <fullName evidence="8">BZIP domain-containing protein</fullName>
    </recommendedName>
</protein>
<dbReference type="PANTHER" id="PTHR47416:SF8">
    <property type="entry name" value="BASIC-LEUCINE ZIPPER TRANSCRIPTION FACTOR E-RELATED"/>
    <property type="match status" value="1"/>
</dbReference>
<feature type="domain" description="BZIP" evidence="8">
    <location>
        <begin position="102"/>
        <end position="147"/>
    </location>
</feature>
<dbReference type="PROSITE" id="PS00036">
    <property type="entry name" value="BZIP_BASIC"/>
    <property type="match status" value="1"/>
</dbReference>
<dbReference type="InterPro" id="IPR046347">
    <property type="entry name" value="bZIP_sf"/>
</dbReference>
<dbReference type="Pfam" id="PF00170">
    <property type="entry name" value="bZIP_1"/>
    <property type="match status" value="1"/>
</dbReference>
<evidence type="ECO:0000256" key="6">
    <source>
        <dbReference type="ARBA" id="ARBA00023242"/>
    </source>
</evidence>
<evidence type="ECO:0000256" key="2">
    <source>
        <dbReference type="ARBA" id="ARBA00007163"/>
    </source>
</evidence>
<dbReference type="PROSITE" id="PS50217">
    <property type="entry name" value="BZIP"/>
    <property type="match status" value="1"/>
</dbReference>
<sequence length="408" mass="46319">MANLDEHDRALSVEELELLPEDDDLLSFFLATAPDDPVRDFLYNPPKQANARSTTTHARPSQKKSSKQVGNKRSIETSSSASTELEGPESPTTGENEGGTEEDRRRKRLERNRESARQSRRRKKQYLELLEGKVAQLTEEIEDARREHLDSADNTLNDLKHQLVSSLHQNLAAYPTNSQLTPGVEEEMRRGAQLIQERYGPNAEERRAVVNFHFQQLDNLLLPPYTRFLLWMSVQDESFYTKSGSSAASNKKTSDSDRKDSVAKKHELWAALSTEMGLTYEQEEKIKGHYRSSDSKTAKMERRKIAMAVTYLNQLKQNMAERSQAVQSYSDSIQSILTPAQAIRYHHWASQNRARFGGTLTERGLSFPNASSVDPQAKISSILHKQDQELTVEDVTTLLATLSKARRK</sequence>
<evidence type="ECO:0000256" key="1">
    <source>
        <dbReference type="ARBA" id="ARBA00004123"/>
    </source>
</evidence>